<accession>A0A834XBA3</accession>
<dbReference type="EMBL" id="JAAIUW010000002">
    <property type="protein sequence ID" value="KAF7841611.1"/>
    <property type="molecule type" value="Genomic_DNA"/>
</dbReference>
<organism evidence="1 2">
    <name type="scientific">Senna tora</name>
    <dbReference type="NCBI Taxonomy" id="362788"/>
    <lineage>
        <taxon>Eukaryota</taxon>
        <taxon>Viridiplantae</taxon>
        <taxon>Streptophyta</taxon>
        <taxon>Embryophyta</taxon>
        <taxon>Tracheophyta</taxon>
        <taxon>Spermatophyta</taxon>
        <taxon>Magnoliopsida</taxon>
        <taxon>eudicotyledons</taxon>
        <taxon>Gunneridae</taxon>
        <taxon>Pentapetalae</taxon>
        <taxon>rosids</taxon>
        <taxon>fabids</taxon>
        <taxon>Fabales</taxon>
        <taxon>Fabaceae</taxon>
        <taxon>Caesalpinioideae</taxon>
        <taxon>Cassia clade</taxon>
        <taxon>Senna</taxon>
    </lineage>
</organism>
<sequence>MLLEWDDGMRLWLMKWSQIWTLLLRVYFQDKLSSEAPTILSSQSAGKRETCYLAGRVTHEVCFFLQHVPWLLMLSPSSKL</sequence>
<dbReference type="Proteomes" id="UP000634136">
    <property type="component" value="Unassembled WGS sequence"/>
</dbReference>
<proteinExistence type="predicted"/>
<dbReference type="AlphaFoldDB" id="A0A834XBA3"/>
<name>A0A834XBA3_9FABA</name>
<gene>
    <name evidence="1" type="ORF">G2W53_003909</name>
</gene>
<protein>
    <submittedName>
        <fullName evidence="1">Uncharacterized protein</fullName>
    </submittedName>
</protein>
<keyword evidence="2" id="KW-1185">Reference proteome</keyword>
<comment type="caution">
    <text evidence="1">The sequence shown here is derived from an EMBL/GenBank/DDBJ whole genome shotgun (WGS) entry which is preliminary data.</text>
</comment>
<reference evidence="1" key="1">
    <citation type="submission" date="2020-09" db="EMBL/GenBank/DDBJ databases">
        <title>Genome-Enabled Discovery of Anthraquinone Biosynthesis in Senna tora.</title>
        <authorList>
            <person name="Kang S.-H."/>
            <person name="Pandey R.P."/>
            <person name="Lee C.-M."/>
            <person name="Sim J.-S."/>
            <person name="Jeong J.-T."/>
            <person name="Choi B.-S."/>
            <person name="Jung M."/>
            <person name="Ginzburg D."/>
            <person name="Zhao K."/>
            <person name="Won S.Y."/>
            <person name="Oh T.-J."/>
            <person name="Yu Y."/>
            <person name="Kim N.-H."/>
            <person name="Lee O.R."/>
            <person name="Lee T.-H."/>
            <person name="Bashyal P."/>
            <person name="Kim T.-S."/>
            <person name="Lee W.-H."/>
            <person name="Kawkins C."/>
            <person name="Kim C.-K."/>
            <person name="Kim J.S."/>
            <person name="Ahn B.O."/>
            <person name="Rhee S.Y."/>
            <person name="Sohng J.K."/>
        </authorList>
    </citation>
    <scope>NUCLEOTIDE SEQUENCE</scope>
    <source>
        <tissue evidence="1">Leaf</tissue>
    </source>
</reference>
<evidence type="ECO:0000313" key="2">
    <source>
        <dbReference type="Proteomes" id="UP000634136"/>
    </source>
</evidence>
<evidence type="ECO:0000313" key="1">
    <source>
        <dbReference type="EMBL" id="KAF7841611.1"/>
    </source>
</evidence>